<protein>
    <submittedName>
        <fullName evidence="5">AraC family transcriptional regulator</fullName>
    </submittedName>
</protein>
<evidence type="ECO:0000313" key="5">
    <source>
        <dbReference type="EMBL" id="NSL87734.1"/>
    </source>
</evidence>
<reference evidence="5" key="1">
    <citation type="submission" date="2020-05" db="EMBL/GenBank/DDBJ databases">
        <title>Chitinophaga laudate sp. nov., isolated from a tropical peat swamp.</title>
        <authorList>
            <person name="Goh C.B.S."/>
            <person name="Lee M.S."/>
            <person name="Parimannan S."/>
            <person name="Pasbakhsh P."/>
            <person name="Yule C.M."/>
            <person name="Rajandas H."/>
            <person name="Loke S."/>
            <person name="Croft L."/>
            <person name="Tan J.B.L."/>
        </authorList>
    </citation>
    <scope>NUCLEOTIDE SEQUENCE</scope>
    <source>
        <strain evidence="5">Mgbs1</strain>
    </source>
</reference>
<evidence type="ECO:0000256" key="1">
    <source>
        <dbReference type="ARBA" id="ARBA00023015"/>
    </source>
</evidence>
<evidence type="ECO:0000313" key="6">
    <source>
        <dbReference type="Proteomes" id="UP000281028"/>
    </source>
</evidence>
<dbReference type="SMART" id="SM00342">
    <property type="entry name" value="HTH_ARAC"/>
    <property type="match status" value="1"/>
</dbReference>
<dbReference type="GO" id="GO:0003700">
    <property type="term" value="F:DNA-binding transcription factor activity"/>
    <property type="evidence" value="ECO:0007669"/>
    <property type="project" value="InterPro"/>
</dbReference>
<dbReference type="InterPro" id="IPR046532">
    <property type="entry name" value="DUF6597"/>
</dbReference>
<dbReference type="Proteomes" id="UP000281028">
    <property type="component" value="Unassembled WGS sequence"/>
</dbReference>
<name>A0A9Q5D535_9BACT</name>
<evidence type="ECO:0000259" key="4">
    <source>
        <dbReference type="PROSITE" id="PS01124"/>
    </source>
</evidence>
<dbReference type="GO" id="GO:0043565">
    <property type="term" value="F:sequence-specific DNA binding"/>
    <property type="evidence" value="ECO:0007669"/>
    <property type="project" value="InterPro"/>
</dbReference>
<dbReference type="Pfam" id="PF20240">
    <property type="entry name" value="DUF6597"/>
    <property type="match status" value="1"/>
</dbReference>
<comment type="caution">
    <text evidence="5">The sequence shown here is derived from an EMBL/GenBank/DDBJ whole genome shotgun (WGS) entry which is preliminary data.</text>
</comment>
<dbReference type="EMBL" id="RIAR02000001">
    <property type="protein sequence ID" value="NSL87734.1"/>
    <property type="molecule type" value="Genomic_DNA"/>
</dbReference>
<dbReference type="InterPro" id="IPR018060">
    <property type="entry name" value="HTH_AraC"/>
</dbReference>
<sequence length="255" mass="29032">MKIEKYLPSEKLQPFIESLMIIESEAGMHNSILPDTAAVMAFRLKGGISYGDATVQEHFPDSILSGLRKAPHAVHYEKNTAMLLVKFREGGATAFLRTPLHEISNTSISLDHLLKNTDEITLRLMEAGSNRQRIRIISTFLEKALLQQEQDAMITYAVQQIRSAKGTASIPALLQELYISRDAFEKRFRRYVGTTPKHFSNIIRFKNIIDTHTVNQSLTATAYAAGYFDQAHFIRDFRIFTGKAPREFFRDGAYW</sequence>
<dbReference type="InterPro" id="IPR050204">
    <property type="entry name" value="AraC_XylS_family_regulators"/>
</dbReference>
<dbReference type="PANTHER" id="PTHR46796">
    <property type="entry name" value="HTH-TYPE TRANSCRIPTIONAL ACTIVATOR RHAS-RELATED"/>
    <property type="match status" value="1"/>
</dbReference>
<keyword evidence="2" id="KW-0238">DNA-binding</keyword>
<dbReference type="PANTHER" id="PTHR46796:SF13">
    <property type="entry name" value="HTH-TYPE TRANSCRIPTIONAL ACTIVATOR RHAS"/>
    <property type="match status" value="1"/>
</dbReference>
<dbReference type="Gene3D" id="1.10.10.60">
    <property type="entry name" value="Homeodomain-like"/>
    <property type="match status" value="1"/>
</dbReference>
<dbReference type="OrthoDB" id="655946at2"/>
<dbReference type="AlphaFoldDB" id="A0A9Q5D535"/>
<organism evidence="5 6">
    <name type="scientific">Chitinophaga solisilvae</name>
    <dbReference type="NCBI Taxonomy" id="1233460"/>
    <lineage>
        <taxon>Bacteria</taxon>
        <taxon>Pseudomonadati</taxon>
        <taxon>Bacteroidota</taxon>
        <taxon>Chitinophagia</taxon>
        <taxon>Chitinophagales</taxon>
        <taxon>Chitinophagaceae</taxon>
        <taxon>Chitinophaga</taxon>
    </lineage>
</organism>
<dbReference type="PROSITE" id="PS01124">
    <property type="entry name" value="HTH_ARAC_FAMILY_2"/>
    <property type="match status" value="1"/>
</dbReference>
<keyword evidence="1" id="KW-0805">Transcription regulation</keyword>
<gene>
    <name evidence="5" type="ORF">ECE50_012875</name>
</gene>
<proteinExistence type="predicted"/>
<keyword evidence="3" id="KW-0804">Transcription</keyword>
<feature type="domain" description="HTH araC/xylS-type" evidence="4">
    <location>
        <begin position="151"/>
        <end position="251"/>
    </location>
</feature>
<evidence type="ECO:0000256" key="2">
    <source>
        <dbReference type="ARBA" id="ARBA00023125"/>
    </source>
</evidence>
<dbReference type="Pfam" id="PF12833">
    <property type="entry name" value="HTH_18"/>
    <property type="match status" value="1"/>
</dbReference>
<evidence type="ECO:0000256" key="3">
    <source>
        <dbReference type="ARBA" id="ARBA00023163"/>
    </source>
</evidence>
<keyword evidence="6" id="KW-1185">Reference proteome</keyword>
<accession>A0A9Q5D535</accession>